<name>A0A1W9HUG4_9HYPH</name>
<dbReference type="SUPFAM" id="SSF56801">
    <property type="entry name" value="Acetyl-CoA synthetase-like"/>
    <property type="match status" value="1"/>
</dbReference>
<dbReference type="Gene3D" id="3.40.50.12820">
    <property type="match status" value="1"/>
</dbReference>
<evidence type="ECO:0000259" key="2">
    <source>
        <dbReference type="Pfam" id="PF00501"/>
    </source>
</evidence>
<organism evidence="4 5">
    <name type="scientific">Candidatus Raskinella chloraquaticus</name>
    <dbReference type="NCBI Taxonomy" id="1951219"/>
    <lineage>
        <taxon>Bacteria</taxon>
        <taxon>Pseudomonadati</taxon>
        <taxon>Pseudomonadota</taxon>
        <taxon>Alphaproteobacteria</taxon>
        <taxon>Hyphomicrobiales</taxon>
        <taxon>Phreatobacteraceae</taxon>
        <taxon>Candidatus Raskinella</taxon>
    </lineage>
</organism>
<dbReference type="STRING" id="1827387.A4S15_12615"/>
<accession>A0A1W9HUG4</accession>
<dbReference type="AlphaFoldDB" id="A0A1W9HUG4"/>
<dbReference type="InterPro" id="IPR025110">
    <property type="entry name" value="AMP-bd_C"/>
</dbReference>
<dbReference type="EMBL" id="LWDL01000022">
    <property type="protein sequence ID" value="OQW51058.1"/>
    <property type="molecule type" value="Genomic_DNA"/>
</dbReference>
<comment type="caution">
    <text evidence="4">The sequence shown here is derived from an EMBL/GenBank/DDBJ whole genome shotgun (WGS) entry which is preliminary data.</text>
</comment>
<evidence type="ECO:0000259" key="3">
    <source>
        <dbReference type="Pfam" id="PF13193"/>
    </source>
</evidence>
<dbReference type="InterPro" id="IPR011957">
    <property type="entry name" value="Benz_CoA_lig"/>
</dbReference>
<dbReference type="Gene3D" id="3.30.300.30">
    <property type="match status" value="1"/>
</dbReference>
<dbReference type="Pfam" id="PF00501">
    <property type="entry name" value="AMP-binding"/>
    <property type="match status" value="1"/>
</dbReference>
<dbReference type="NCBIfam" id="TIGR02262">
    <property type="entry name" value="benz_CoA_lig"/>
    <property type="match status" value="1"/>
</dbReference>
<gene>
    <name evidence="4" type="ORF">A4S15_12615</name>
</gene>
<protein>
    <submittedName>
        <fullName evidence="4">4-hydroxybenzoate--CoA ligase</fullName>
    </submittedName>
</protein>
<dbReference type="GO" id="GO:0016405">
    <property type="term" value="F:CoA-ligase activity"/>
    <property type="evidence" value="ECO:0007669"/>
    <property type="project" value="InterPro"/>
</dbReference>
<dbReference type="Gene3D" id="2.30.38.10">
    <property type="entry name" value="Luciferase, Domain 3"/>
    <property type="match status" value="1"/>
</dbReference>
<feature type="domain" description="AMP-binding enzyme C-terminal" evidence="3">
    <location>
        <begin position="427"/>
        <end position="504"/>
    </location>
</feature>
<evidence type="ECO:0000256" key="1">
    <source>
        <dbReference type="ARBA" id="ARBA00022598"/>
    </source>
</evidence>
<dbReference type="InterPro" id="IPR000873">
    <property type="entry name" value="AMP-dep_synth/lig_dom"/>
</dbReference>
<keyword evidence="1 4" id="KW-0436">Ligase</keyword>
<dbReference type="GO" id="GO:0044550">
    <property type="term" value="P:secondary metabolite biosynthetic process"/>
    <property type="evidence" value="ECO:0007669"/>
    <property type="project" value="TreeGrafter"/>
</dbReference>
<dbReference type="Proteomes" id="UP000192872">
    <property type="component" value="Unassembled WGS sequence"/>
</dbReference>
<dbReference type="PANTHER" id="PTHR43352:SF1">
    <property type="entry name" value="ANTHRANILATE--COA LIGASE"/>
    <property type="match status" value="1"/>
</dbReference>
<sequence length="515" mass="55704">MSTSENAATYFVDRHIGEGRGGNIAYRETFGARRQLSYGSLADESGRAASALLRAGLRREERVAMLVLDTLEFPVLFWGCLKAGLIPVPVNTLLATPVYDAILRDSRAAGLIVSTELLPVVAPALAGNPWLRQIIVIGSGEAPGTRSYDNFMAGTSPMPAVAAQADETAFWLYSSGSTGKPKGVRHVHRALKATADTYGRNVLGIREDDVVYSAAKLFFAYGLGNAMTFPLSVGATALLYNGRPTPDAVMTILADDKPTIFCGVPTLYAATLAQLEKNAAPPPCPFRLCISAGEALPAQIGQKWREQWGVDILDGVGSTEMLHIFLSNRSGDVVDGTSGIAVPGYEVRLVDDSGTEIGPGSIGELLVRGASASEGYWNQLDKSRTTFEGEWTRTGDKYEMTAAGRFIYCGRTDDMFKVSGIWVSPFEVEQALIAHPAVLEAAVIAAQDEDGLDKPKAFIVLKGHENISAIEAELKNFVQEKIGKWKYPRWIDIVPDLPKTATGKIQRFRLREGNR</sequence>
<reference evidence="4 5" key="1">
    <citation type="journal article" date="2017" name="Water Res.">
        <title>Comammox in drinking water systems.</title>
        <authorList>
            <person name="Wang Y."/>
            <person name="Ma L."/>
            <person name="Mao Y."/>
            <person name="Jiang X."/>
            <person name="Xia Y."/>
            <person name="Yu K."/>
            <person name="Li B."/>
            <person name="Zhang T."/>
        </authorList>
    </citation>
    <scope>NUCLEOTIDE SEQUENCE [LARGE SCALE GENOMIC DNA]</scope>
    <source>
        <strain evidence="4">SG_bin8</strain>
    </source>
</reference>
<dbReference type="GO" id="GO:0016878">
    <property type="term" value="F:acid-thiol ligase activity"/>
    <property type="evidence" value="ECO:0007669"/>
    <property type="project" value="TreeGrafter"/>
</dbReference>
<dbReference type="RefSeq" id="WP_376801888.1">
    <property type="nucleotide sequence ID" value="NZ_DBNB01000003.1"/>
</dbReference>
<proteinExistence type="predicted"/>
<dbReference type="PANTHER" id="PTHR43352">
    <property type="entry name" value="ACETYL-COA SYNTHETASE"/>
    <property type="match status" value="1"/>
</dbReference>
<dbReference type="InterPro" id="IPR045851">
    <property type="entry name" value="AMP-bd_C_sf"/>
</dbReference>
<evidence type="ECO:0000313" key="5">
    <source>
        <dbReference type="Proteomes" id="UP000192872"/>
    </source>
</evidence>
<feature type="domain" description="AMP-dependent synthetase/ligase" evidence="2">
    <location>
        <begin position="22"/>
        <end position="377"/>
    </location>
</feature>
<dbReference type="Pfam" id="PF13193">
    <property type="entry name" value="AMP-binding_C"/>
    <property type="match status" value="1"/>
</dbReference>
<dbReference type="GO" id="GO:0005524">
    <property type="term" value="F:ATP binding"/>
    <property type="evidence" value="ECO:0007669"/>
    <property type="project" value="InterPro"/>
</dbReference>
<dbReference type="Gene3D" id="3.40.50.980">
    <property type="match status" value="1"/>
</dbReference>
<evidence type="ECO:0000313" key="4">
    <source>
        <dbReference type="EMBL" id="OQW51058.1"/>
    </source>
</evidence>